<dbReference type="GO" id="GO:0003700">
    <property type="term" value="F:DNA-binding transcription factor activity"/>
    <property type="evidence" value="ECO:0007669"/>
    <property type="project" value="InterPro"/>
</dbReference>
<dbReference type="Pfam" id="PF13411">
    <property type="entry name" value="MerR_1"/>
    <property type="match status" value="1"/>
</dbReference>
<keyword evidence="3" id="KW-0238">DNA-binding</keyword>
<proteinExistence type="predicted"/>
<dbReference type="Proteomes" id="UP000324358">
    <property type="component" value="Unassembled WGS sequence"/>
</dbReference>
<dbReference type="SUPFAM" id="SSF46955">
    <property type="entry name" value="Putative DNA-binding domain"/>
    <property type="match status" value="1"/>
</dbReference>
<dbReference type="OrthoDB" id="9800334at2"/>
<dbReference type="SMART" id="SM00422">
    <property type="entry name" value="HTH_MERR"/>
    <property type="match status" value="1"/>
</dbReference>
<evidence type="ECO:0000313" key="7">
    <source>
        <dbReference type="Proteomes" id="UP000324358"/>
    </source>
</evidence>
<evidence type="ECO:0000256" key="2">
    <source>
        <dbReference type="ARBA" id="ARBA00023015"/>
    </source>
</evidence>
<dbReference type="SUPFAM" id="SSF52242">
    <property type="entry name" value="Cobalamin (vitamin B12)-binding domain"/>
    <property type="match status" value="1"/>
</dbReference>
<name>A0A5D0QSG6_9FLAO</name>
<keyword evidence="2" id="KW-0805">Transcription regulation</keyword>
<dbReference type="GO" id="GO:0031419">
    <property type="term" value="F:cobalamin binding"/>
    <property type="evidence" value="ECO:0007669"/>
    <property type="project" value="InterPro"/>
</dbReference>
<evidence type="ECO:0000256" key="1">
    <source>
        <dbReference type="ARBA" id="ARBA00022491"/>
    </source>
</evidence>
<reference evidence="6 7" key="1">
    <citation type="submission" date="2019-08" db="EMBL/GenBank/DDBJ databases">
        <title>Genomes of Antarctic Bizionia species.</title>
        <authorList>
            <person name="Bowman J.P."/>
        </authorList>
    </citation>
    <scope>NUCLEOTIDE SEQUENCE [LARGE SCALE GENOMIC DNA]</scope>
    <source>
        <strain evidence="6 7">APA-1</strain>
    </source>
</reference>
<keyword evidence="1" id="KW-0678">Repressor</keyword>
<dbReference type="PANTHER" id="PTHR30204">
    <property type="entry name" value="REDOX-CYCLING DRUG-SENSING TRANSCRIPTIONAL ACTIVATOR SOXR"/>
    <property type="match status" value="1"/>
</dbReference>
<keyword evidence="7" id="KW-1185">Reference proteome</keyword>
<dbReference type="GO" id="GO:0046872">
    <property type="term" value="F:metal ion binding"/>
    <property type="evidence" value="ECO:0007669"/>
    <property type="project" value="InterPro"/>
</dbReference>
<organism evidence="6 7">
    <name type="scientific">Bizionia algoritergicola</name>
    <dbReference type="NCBI Taxonomy" id="291187"/>
    <lineage>
        <taxon>Bacteria</taxon>
        <taxon>Pseudomonadati</taxon>
        <taxon>Bacteroidota</taxon>
        <taxon>Flavobacteriia</taxon>
        <taxon>Flavobacteriales</taxon>
        <taxon>Flavobacteriaceae</taxon>
        <taxon>Bizionia</taxon>
    </lineage>
</organism>
<dbReference type="Pfam" id="PF02607">
    <property type="entry name" value="B12-binding_2"/>
    <property type="match status" value="1"/>
</dbReference>
<dbReference type="EMBL" id="VSKL01000005">
    <property type="protein sequence ID" value="TYB72120.1"/>
    <property type="molecule type" value="Genomic_DNA"/>
</dbReference>
<evidence type="ECO:0000256" key="3">
    <source>
        <dbReference type="ARBA" id="ARBA00023125"/>
    </source>
</evidence>
<dbReference type="PROSITE" id="PS50937">
    <property type="entry name" value="HTH_MERR_2"/>
    <property type="match status" value="1"/>
</dbReference>
<comment type="caution">
    <text evidence="6">The sequence shown here is derived from an EMBL/GenBank/DDBJ whole genome shotgun (WGS) entry which is preliminary data.</text>
</comment>
<dbReference type="Gene3D" id="3.40.50.280">
    <property type="entry name" value="Cobalamin-binding domain"/>
    <property type="match status" value="1"/>
</dbReference>
<protein>
    <submittedName>
        <fullName evidence="6">MerR family transcriptional regulator</fullName>
    </submittedName>
</protein>
<sequence length="298" mass="34902">MNNIKNNFSIKDLENLSGVKAHTIRIWEKRYNLLEPNRTETNIRFYSLESLQKLLNITFLYNNGYKISKIAKIDALDIADTVRNLSAKDYADDHATNMFKLAMLNFDKALFLKTYDSLKNHKSFSEIFLEVFIPLMSEIGLLWQTNTITPAQEHFISELIKQKLLINIEKHQYETPKNNDKTFVLFLPNNEIHDLGLHFINYKLTKSEYHTIYLGPSVPIVSLKDILKHYNNVVFISYFTVKPAAENIEDYLNEFQTELLINNNELWIFGKMLDTLDTSKLHKSIKPFHSIADLEKYL</sequence>
<dbReference type="InterPro" id="IPR036724">
    <property type="entry name" value="Cobalamin-bd_sf"/>
</dbReference>
<evidence type="ECO:0000259" key="5">
    <source>
        <dbReference type="PROSITE" id="PS50937"/>
    </source>
</evidence>
<dbReference type="AlphaFoldDB" id="A0A5D0QSG6"/>
<evidence type="ECO:0000313" key="6">
    <source>
        <dbReference type="EMBL" id="TYB72120.1"/>
    </source>
</evidence>
<dbReference type="InterPro" id="IPR003759">
    <property type="entry name" value="Cbl-bd_cap"/>
</dbReference>
<feature type="domain" description="HTH merR-type" evidence="5">
    <location>
        <begin position="7"/>
        <end position="76"/>
    </location>
</feature>
<dbReference type="CDD" id="cd01104">
    <property type="entry name" value="HTH_MlrA-CarA"/>
    <property type="match status" value="1"/>
</dbReference>
<dbReference type="InterPro" id="IPR036594">
    <property type="entry name" value="Meth_synthase_dom"/>
</dbReference>
<dbReference type="PANTHER" id="PTHR30204:SF69">
    <property type="entry name" value="MERR-FAMILY TRANSCRIPTIONAL REGULATOR"/>
    <property type="match status" value="1"/>
</dbReference>
<keyword evidence="4" id="KW-0804">Transcription</keyword>
<gene>
    <name evidence="6" type="ORF">ES675_13235</name>
</gene>
<dbReference type="InterPro" id="IPR009061">
    <property type="entry name" value="DNA-bd_dom_put_sf"/>
</dbReference>
<evidence type="ECO:0000256" key="4">
    <source>
        <dbReference type="ARBA" id="ARBA00023163"/>
    </source>
</evidence>
<dbReference type="GO" id="GO:0003677">
    <property type="term" value="F:DNA binding"/>
    <property type="evidence" value="ECO:0007669"/>
    <property type="project" value="UniProtKB-KW"/>
</dbReference>
<dbReference type="RefSeq" id="WP_066255568.1">
    <property type="nucleotide sequence ID" value="NZ_VSKL01000005.1"/>
</dbReference>
<dbReference type="InterPro" id="IPR000551">
    <property type="entry name" value="MerR-type_HTH_dom"/>
</dbReference>
<dbReference type="InterPro" id="IPR047057">
    <property type="entry name" value="MerR_fam"/>
</dbReference>
<dbReference type="Gene3D" id="1.10.1660.10">
    <property type="match status" value="1"/>
</dbReference>
<accession>A0A5D0QSG6</accession>
<dbReference type="Gene3D" id="1.10.1240.10">
    <property type="entry name" value="Methionine synthase domain"/>
    <property type="match status" value="1"/>
</dbReference>